<dbReference type="InterPro" id="IPR018114">
    <property type="entry name" value="TRYPSIN_HIS"/>
</dbReference>
<reference evidence="10" key="1">
    <citation type="journal article" date="2014" name="Insect Biochem. Mol. Biol.">
        <title>Effects of different dietary conditions on the expression of trypsin- and chymotrypsin-like protease genes in the digestive system of the migratory locust, Locusta migratoria.</title>
        <authorList>
            <person name="Spit J."/>
            <person name="Zels S."/>
            <person name="Dillen S."/>
            <person name="Holtof M."/>
            <person name="Wynant N."/>
            <person name="Vanden Broeck J."/>
        </authorList>
    </citation>
    <scope>NUCLEOTIDE SEQUENCE</scope>
</reference>
<dbReference type="InterPro" id="IPR001254">
    <property type="entry name" value="Trypsin_dom"/>
</dbReference>
<dbReference type="InterPro" id="IPR033116">
    <property type="entry name" value="TRYPSIN_SER"/>
</dbReference>
<reference evidence="10" key="2">
    <citation type="submission" date="2014-01" db="EMBL/GenBank/DDBJ databases">
        <authorList>
            <person name="Spit J.R.M."/>
            <person name="Vanden Broeck J."/>
        </authorList>
    </citation>
    <scope>NUCLEOTIDE SEQUENCE</scope>
</reference>
<dbReference type="Gene3D" id="2.40.10.10">
    <property type="entry name" value="Trypsin-like serine proteases"/>
    <property type="match status" value="1"/>
</dbReference>
<proteinExistence type="evidence at transcript level"/>
<keyword evidence="5 7" id="KW-0720">Serine protease</keyword>
<keyword evidence="4 7" id="KW-0378">Hydrolase</keyword>
<protein>
    <submittedName>
        <fullName evidence="10">Chymotrypsin 10</fullName>
    </submittedName>
</protein>
<dbReference type="PANTHER" id="PTHR24252:SF7">
    <property type="entry name" value="HYALIN"/>
    <property type="match status" value="1"/>
</dbReference>
<evidence type="ECO:0000256" key="5">
    <source>
        <dbReference type="ARBA" id="ARBA00022825"/>
    </source>
</evidence>
<sequence length="276" mass="28753">MLRQTLLLLALVATVLGATLQVRRPPHTGPARAFAVSRGRIYGGRDATKGEFPHQVSLQYVLLIIRYHSCGGSVISSNAVLTAAHCAISLGHYVAVAGDHDLGSDEGSEQEVRVSDQIVHPDYPGGAVVAANDIAVFLLESSLTLNDYVQAIALPSDGVVPEGGSTAVVSGWGTTETASTPDILQTVEVSVIDYDTCKQNLDDLGIGENPLTDTMVCTGPLYDGISTCSGDSGGPLVQNSELIGVVSWGITPCGSDGAPSVFTSVSAHLDFINQYI</sequence>
<dbReference type="GO" id="GO:0005576">
    <property type="term" value="C:extracellular region"/>
    <property type="evidence" value="ECO:0007669"/>
    <property type="project" value="UniProtKB-SubCell"/>
</dbReference>
<dbReference type="GO" id="GO:0016485">
    <property type="term" value="P:protein processing"/>
    <property type="evidence" value="ECO:0007669"/>
    <property type="project" value="UniProtKB-ARBA"/>
</dbReference>
<dbReference type="PROSITE" id="PS00135">
    <property type="entry name" value="TRYPSIN_SER"/>
    <property type="match status" value="1"/>
</dbReference>
<evidence type="ECO:0000256" key="1">
    <source>
        <dbReference type="ARBA" id="ARBA00004613"/>
    </source>
</evidence>
<dbReference type="SUPFAM" id="SSF50494">
    <property type="entry name" value="Trypsin-like serine proteases"/>
    <property type="match status" value="1"/>
</dbReference>
<keyword evidence="3 7" id="KW-0645">Protease</keyword>
<keyword evidence="8" id="KW-0732">Signal</keyword>
<evidence type="ECO:0000256" key="2">
    <source>
        <dbReference type="ARBA" id="ARBA00022525"/>
    </source>
</evidence>
<dbReference type="InterPro" id="IPR001314">
    <property type="entry name" value="Peptidase_S1A"/>
</dbReference>
<dbReference type="SMART" id="SM00020">
    <property type="entry name" value="Tryp_SPc"/>
    <property type="match status" value="1"/>
</dbReference>
<evidence type="ECO:0000256" key="8">
    <source>
        <dbReference type="SAM" id="SignalP"/>
    </source>
</evidence>
<name>X5MI47_LOCMI</name>
<evidence type="ECO:0000256" key="6">
    <source>
        <dbReference type="ARBA" id="ARBA00023157"/>
    </source>
</evidence>
<comment type="subcellular location">
    <subcellularLocation>
        <location evidence="1">Secreted</location>
    </subcellularLocation>
</comment>
<evidence type="ECO:0000256" key="7">
    <source>
        <dbReference type="RuleBase" id="RU363034"/>
    </source>
</evidence>
<organism evidence="10">
    <name type="scientific">Locusta migratoria</name>
    <name type="common">Migratory locust</name>
    <dbReference type="NCBI Taxonomy" id="7004"/>
    <lineage>
        <taxon>Eukaryota</taxon>
        <taxon>Metazoa</taxon>
        <taxon>Ecdysozoa</taxon>
        <taxon>Arthropoda</taxon>
        <taxon>Hexapoda</taxon>
        <taxon>Insecta</taxon>
        <taxon>Pterygota</taxon>
        <taxon>Neoptera</taxon>
        <taxon>Polyneoptera</taxon>
        <taxon>Orthoptera</taxon>
        <taxon>Caelifera</taxon>
        <taxon>Acrididea</taxon>
        <taxon>Acridomorpha</taxon>
        <taxon>Acridoidea</taxon>
        <taxon>Acrididae</taxon>
        <taxon>Oedipodinae</taxon>
        <taxon>Locusta</taxon>
    </lineage>
</organism>
<dbReference type="FunFam" id="2.40.10.10:FF:000047">
    <property type="entry name" value="Trypsin eta"/>
    <property type="match status" value="1"/>
</dbReference>
<evidence type="ECO:0000313" key="10">
    <source>
        <dbReference type="EMBL" id="DAA64585.1"/>
    </source>
</evidence>
<feature type="chain" id="PRO_5004958932" evidence="8">
    <location>
        <begin position="18"/>
        <end position="276"/>
    </location>
</feature>
<dbReference type="AlphaFoldDB" id="X5MI47"/>
<dbReference type="PANTHER" id="PTHR24252">
    <property type="entry name" value="ACROSIN-RELATED"/>
    <property type="match status" value="1"/>
</dbReference>
<dbReference type="PRINTS" id="PR00722">
    <property type="entry name" value="CHYMOTRYPSIN"/>
</dbReference>
<dbReference type="PROSITE" id="PS50240">
    <property type="entry name" value="TRYPSIN_DOM"/>
    <property type="match status" value="1"/>
</dbReference>
<dbReference type="GO" id="GO:0004252">
    <property type="term" value="F:serine-type endopeptidase activity"/>
    <property type="evidence" value="ECO:0007669"/>
    <property type="project" value="InterPro"/>
</dbReference>
<evidence type="ECO:0000256" key="3">
    <source>
        <dbReference type="ARBA" id="ARBA00022670"/>
    </source>
</evidence>
<dbReference type="Pfam" id="PF00089">
    <property type="entry name" value="Trypsin"/>
    <property type="match status" value="1"/>
</dbReference>
<dbReference type="EMBL" id="BK008834">
    <property type="protein sequence ID" value="DAA64585.1"/>
    <property type="molecule type" value="mRNA"/>
</dbReference>
<dbReference type="InterPro" id="IPR009003">
    <property type="entry name" value="Peptidase_S1_PA"/>
</dbReference>
<evidence type="ECO:0000259" key="9">
    <source>
        <dbReference type="PROSITE" id="PS50240"/>
    </source>
</evidence>
<dbReference type="CDD" id="cd00190">
    <property type="entry name" value="Tryp_SPc"/>
    <property type="match status" value="1"/>
</dbReference>
<feature type="domain" description="Peptidase S1" evidence="9">
    <location>
        <begin position="41"/>
        <end position="276"/>
    </location>
</feature>
<dbReference type="PROSITE" id="PS00134">
    <property type="entry name" value="TRYPSIN_HIS"/>
    <property type="match status" value="1"/>
</dbReference>
<evidence type="ECO:0000256" key="4">
    <source>
        <dbReference type="ARBA" id="ARBA00022801"/>
    </source>
</evidence>
<keyword evidence="2" id="KW-0964">Secreted</keyword>
<accession>X5MI47</accession>
<keyword evidence="6" id="KW-1015">Disulfide bond</keyword>
<feature type="signal peptide" evidence="8">
    <location>
        <begin position="1"/>
        <end position="17"/>
    </location>
</feature>
<dbReference type="InterPro" id="IPR043504">
    <property type="entry name" value="Peptidase_S1_PA_chymotrypsin"/>
</dbReference>